<dbReference type="InterPro" id="IPR050706">
    <property type="entry name" value="Cyclic-di-GMP_PDE-like"/>
</dbReference>
<feature type="domain" description="EAL" evidence="3">
    <location>
        <begin position="146"/>
        <end position="399"/>
    </location>
</feature>
<accession>A0ABT3YWH5</accession>
<dbReference type="SMART" id="SM00448">
    <property type="entry name" value="REC"/>
    <property type="match status" value="1"/>
</dbReference>
<keyword evidence="1" id="KW-0597">Phosphoprotein</keyword>
<dbReference type="EMBL" id="JANIGP010000011">
    <property type="protein sequence ID" value="MCY0109859.1"/>
    <property type="molecule type" value="Genomic_DNA"/>
</dbReference>
<reference evidence="4 5" key="1">
    <citation type="submission" date="2022-07" db="EMBL/GenBank/DDBJ databases">
        <title>Characterization of plant growth promoting rhizobacteria (PGPR) for use as bioinoculants in agriculture.</title>
        <authorList>
            <person name="Hassen A.I."/>
            <person name="Pierneef R."/>
        </authorList>
    </citation>
    <scope>NUCLEOTIDE SEQUENCE [LARGE SCALE GENOMIC DNA]</scope>
    <source>
        <strain evidence="4 5">SARCC-3054</strain>
    </source>
</reference>
<dbReference type="SUPFAM" id="SSF52172">
    <property type="entry name" value="CheY-like"/>
    <property type="match status" value="1"/>
</dbReference>
<comment type="caution">
    <text evidence="4">The sequence shown here is derived from an EMBL/GenBank/DDBJ whole genome shotgun (WGS) entry which is preliminary data.</text>
</comment>
<dbReference type="Pfam" id="PF00563">
    <property type="entry name" value="EAL"/>
    <property type="match status" value="1"/>
</dbReference>
<evidence type="ECO:0000259" key="2">
    <source>
        <dbReference type="PROSITE" id="PS50110"/>
    </source>
</evidence>
<protein>
    <submittedName>
        <fullName evidence="4">EAL domain-containing response regulator</fullName>
    </submittedName>
</protein>
<dbReference type="PROSITE" id="PS50110">
    <property type="entry name" value="RESPONSE_REGULATORY"/>
    <property type="match status" value="1"/>
</dbReference>
<dbReference type="InterPro" id="IPR011006">
    <property type="entry name" value="CheY-like_superfamily"/>
</dbReference>
<dbReference type="SUPFAM" id="SSF141868">
    <property type="entry name" value="EAL domain-like"/>
    <property type="match status" value="1"/>
</dbReference>
<evidence type="ECO:0000256" key="1">
    <source>
        <dbReference type="PROSITE-ProRule" id="PRU00169"/>
    </source>
</evidence>
<dbReference type="Gene3D" id="3.40.50.2300">
    <property type="match status" value="1"/>
</dbReference>
<name>A0ABT3YWH5_9PSED</name>
<proteinExistence type="predicted"/>
<dbReference type="InterPro" id="IPR035919">
    <property type="entry name" value="EAL_sf"/>
</dbReference>
<dbReference type="PANTHER" id="PTHR33121">
    <property type="entry name" value="CYCLIC DI-GMP PHOSPHODIESTERASE PDEF"/>
    <property type="match status" value="1"/>
</dbReference>
<dbReference type="PROSITE" id="PS50883">
    <property type="entry name" value="EAL"/>
    <property type="match status" value="1"/>
</dbReference>
<feature type="modified residue" description="4-aspartylphosphate" evidence="1">
    <location>
        <position position="62"/>
    </location>
</feature>
<evidence type="ECO:0000313" key="4">
    <source>
        <dbReference type="EMBL" id="MCY0109859.1"/>
    </source>
</evidence>
<dbReference type="Pfam" id="PF00072">
    <property type="entry name" value="Response_reg"/>
    <property type="match status" value="1"/>
</dbReference>
<dbReference type="InterPro" id="IPR001789">
    <property type="entry name" value="Sig_transdc_resp-reg_receiver"/>
</dbReference>
<dbReference type="Proteomes" id="UP001207830">
    <property type="component" value="Unassembled WGS sequence"/>
</dbReference>
<keyword evidence="5" id="KW-1185">Reference proteome</keyword>
<evidence type="ECO:0000313" key="5">
    <source>
        <dbReference type="Proteomes" id="UP001207830"/>
    </source>
</evidence>
<dbReference type="SMART" id="SM00052">
    <property type="entry name" value="EAL"/>
    <property type="match status" value="1"/>
</dbReference>
<dbReference type="RefSeq" id="WP_267803761.1">
    <property type="nucleotide sequence ID" value="NZ_JANIGP010000011.1"/>
</dbReference>
<evidence type="ECO:0000259" key="3">
    <source>
        <dbReference type="PROSITE" id="PS50883"/>
    </source>
</evidence>
<sequence>MFERFCERPLRVLVLEDHVFQRSVAVNMLRALGCREVLEASDGAEALALLESVGTVDVALCDLQMDGMDGLEFLQRVGPSGQVKSVIISSSLSADLRRAVHQMVALLGMDLLGDVGKPLHAQVLADLLDKAVNRPVTPLPAATAVTLASEAAVRQALAEQQLHAWYQPKFNLHTGEVCGVEVLCRWLHPTRGIISPALFMPVLERCGLLDALLFTQLEQALLVQSSAREQGFALNIAFNLQATQLASGELTSTLLSLLARHASTGASLTFELTESGLLEAPATSLETLVRLRMMGCRLSIDDFGAGFSSLQRLCQLPFNEIKLDADFIRNLEHEPRCRAAISSTLALGETLGMSVVIEGIETDAQRRELLALGCTQGQGYWYARPMSGVDLLGWLQQRNEHQAKDE</sequence>
<gene>
    <name evidence="4" type="ORF">NQF78_16220</name>
</gene>
<organism evidence="4 5">
    <name type="scientific">Pseudomonas monsensis</name>
    <dbReference type="NCBI Taxonomy" id="2745509"/>
    <lineage>
        <taxon>Bacteria</taxon>
        <taxon>Pseudomonadati</taxon>
        <taxon>Pseudomonadota</taxon>
        <taxon>Gammaproteobacteria</taxon>
        <taxon>Pseudomonadales</taxon>
        <taxon>Pseudomonadaceae</taxon>
        <taxon>Pseudomonas</taxon>
    </lineage>
</organism>
<dbReference type="Gene3D" id="3.20.20.450">
    <property type="entry name" value="EAL domain"/>
    <property type="match status" value="1"/>
</dbReference>
<dbReference type="PANTHER" id="PTHR33121:SF70">
    <property type="entry name" value="SIGNALING PROTEIN YKOW"/>
    <property type="match status" value="1"/>
</dbReference>
<dbReference type="CDD" id="cd01948">
    <property type="entry name" value="EAL"/>
    <property type="match status" value="1"/>
</dbReference>
<feature type="domain" description="Response regulatory" evidence="2">
    <location>
        <begin position="11"/>
        <end position="132"/>
    </location>
</feature>
<dbReference type="InterPro" id="IPR001633">
    <property type="entry name" value="EAL_dom"/>
</dbReference>